<dbReference type="InterPro" id="IPR027555">
    <property type="entry name" value="Mo5U34_MeTrfas-like"/>
</dbReference>
<comment type="caution">
    <text evidence="1">The sequence shown here is derived from an EMBL/GenBank/DDBJ whole genome shotgun (WGS) entry which is preliminary data.</text>
</comment>
<reference evidence="1" key="2">
    <citation type="submission" date="2021-08" db="EMBL/GenBank/DDBJ databases">
        <authorList>
            <person name="Tani A."/>
            <person name="Ola A."/>
            <person name="Ogura Y."/>
            <person name="Katsura K."/>
            <person name="Hayashi T."/>
        </authorList>
    </citation>
    <scope>NUCLEOTIDE SEQUENCE</scope>
    <source>
        <strain evidence="1">DSM 14458</strain>
    </source>
</reference>
<proteinExistence type="predicted"/>
<protein>
    <submittedName>
        <fullName evidence="1">tRNA U34 carboxymethyltransferase</fullName>
    </submittedName>
</protein>
<dbReference type="Proteomes" id="UP001055093">
    <property type="component" value="Unassembled WGS sequence"/>
</dbReference>
<evidence type="ECO:0000313" key="2">
    <source>
        <dbReference type="Proteomes" id="UP001055093"/>
    </source>
</evidence>
<dbReference type="SUPFAM" id="SSF53335">
    <property type="entry name" value="S-adenosyl-L-methionine-dependent methyltransferases"/>
    <property type="match status" value="1"/>
</dbReference>
<dbReference type="Gene3D" id="3.40.50.150">
    <property type="entry name" value="Vaccinia Virus protein VP39"/>
    <property type="match status" value="1"/>
</dbReference>
<sequence>MEPKAELHKAYINLMQAPDRQARAQAANELNTIALNFAATFEDADQPDAGKALERDHIALSRSGRNIGLLSDELLASFNRLLPWAAMTVDNKGRSVGNAWSSTKRTYYNALIDPRLRDFDRIWPLEGKHVLEVGCFEGIHTLAALLLGAARVTGVDGRIENILKTMARLWAYDQTTELLLWDLEKEVPNTIPEHWDMLHHIGVLYHLTNPVEHLDVVLPRTRGALMLDTHVALDDAKAKFTYTVGNQTYAYQKHIEAGIEINPFAGLSDHAKWLRTEDLIAICQRHGFKTVNLIADRAERNGRRVLIHAFR</sequence>
<dbReference type="EMBL" id="BPRE01000017">
    <property type="protein sequence ID" value="GJE77775.1"/>
    <property type="molecule type" value="Genomic_DNA"/>
</dbReference>
<evidence type="ECO:0000313" key="1">
    <source>
        <dbReference type="EMBL" id="GJE77775.1"/>
    </source>
</evidence>
<accession>A0ABQ4UZN0</accession>
<organism evidence="1 2">
    <name type="scientific">Methylorubrum suomiense</name>
    <dbReference type="NCBI Taxonomy" id="144191"/>
    <lineage>
        <taxon>Bacteria</taxon>
        <taxon>Pseudomonadati</taxon>
        <taxon>Pseudomonadota</taxon>
        <taxon>Alphaproteobacteria</taxon>
        <taxon>Hyphomicrobiales</taxon>
        <taxon>Methylobacteriaceae</taxon>
        <taxon>Methylorubrum</taxon>
    </lineage>
</organism>
<reference evidence="1" key="1">
    <citation type="journal article" date="2021" name="Front. Microbiol.">
        <title>Comprehensive Comparative Genomics and Phenotyping of Methylobacterium Species.</title>
        <authorList>
            <person name="Alessa O."/>
            <person name="Ogura Y."/>
            <person name="Fujitani Y."/>
            <person name="Takami H."/>
            <person name="Hayashi T."/>
            <person name="Sahin N."/>
            <person name="Tani A."/>
        </authorList>
    </citation>
    <scope>NUCLEOTIDE SEQUENCE</scope>
    <source>
        <strain evidence="1">DSM 14458</strain>
    </source>
</reference>
<keyword evidence="2" id="KW-1185">Reference proteome</keyword>
<dbReference type="InterPro" id="IPR029063">
    <property type="entry name" value="SAM-dependent_MTases_sf"/>
</dbReference>
<dbReference type="RefSeq" id="WP_137828081.1">
    <property type="nucleotide sequence ID" value="NZ_BPRE01000017.1"/>
</dbReference>
<gene>
    <name evidence="1" type="primary">cmoB_2</name>
    <name evidence="1" type="ORF">BGCPKDLD_4382</name>
</gene>
<name>A0ABQ4UZN0_9HYPH</name>
<dbReference type="Pfam" id="PF08003">
    <property type="entry name" value="Methyltransf_9"/>
    <property type="match status" value="1"/>
</dbReference>